<evidence type="ECO:0000313" key="2">
    <source>
        <dbReference type="Proteomes" id="UP000652761"/>
    </source>
</evidence>
<sequence>LAEAAGERLFQLEIHRELMLCLSNVHGRNGPRIKKLIKDRRVPKIPGCSSAEVGGSVHEFIAYTFMWKRRTRYWIGQMTEYTTAWRLAISSWDLPSEKAAATEEGSERPRRCRNPSIALRRAYSLML</sequence>
<accession>A0A843UGZ3</accession>
<reference evidence="1" key="1">
    <citation type="submission" date="2017-07" db="EMBL/GenBank/DDBJ databases">
        <title>Taro Niue Genome Assembly and Annotation.</title>
        <authorList>
            <person name="Atibalentja N."/>
            <person name="Keating K."/>
            <person name="Fields C.J."/>
        </authorList>
    </citation>
    <scope>NUCLEOTIDE SEQUENCE</scope>
    <source>
        <strain evidence="1">Niue_2</strain>
        <tissue evidence="1">Leaf</tissue>
    </source>
</reference>
<comment type="caution">
    <text evidence="1">The sequence shown here is derived from an EMBL/GenBank/DDBJ whole genome shotgun (WGS) entry which is preliminary data.</text>
</comment>
<organism evidence="1 2">
    <name type="scientific">Colocasia esculenta</name>
    <name type="common">Wild taro</name>
    <name type="synonym">Arum esculentum</name>
    <dbReference type="NCBI Taxonomy" id="4460"/>
    <lineage>
        <taxon>Eukaryota</taxon>
        <taxon>Viridiplantae</taxon>
        <taxon>Streptophyta</taxon>
        <taxon>Embryophyta</taxon>
        <taxon>Tracheophyta</taxon>
        <taxon>Spermatophyta</taxon>
        <taxon>Magnoliopsida</taxon>
        <taxon>Liliopsida</taxon>
        <taxon>Araceae</taxon>
        <taxon>Aroideae</taxon>
        <taxon>Colocasieae</taxon>
        <taxon>Colocasia</taxon>
    </lineage>
</organism>
<evidence type="ECO:0000313" key="1">
    <source>
        <dbReference type="EMBL" id="MQL80403.1"/>
    </source>
</evidence>
<dbReference type="Proteomes" id="UP000652761">
    <property type="component" value="Unassembled WGS sequence"/>
</dbReference>
<name>A0A843UGZ3_COLES</name>
<protein>
    <submittedName>
        <fullName evidence="1">Uncharacterized protein</fullName>
    </submittedName>
</protein>
<dbReference type="OrthoDB" id="185373at2759"/>
<dbReference type="EMBL" id="NMUH01000506">
    <property type="protein sequence ID" value="MQL80403.1"/>
    <property type="molecule type" value="Genomic_DNA"/>
</dbReference>
<keyword evidence="2" id="KW-1185">Reference proteome</keyword>
<proteinExistence type="predicted"/>
<feature type="non-terminal residue" evidence="1">
    <location>
        <position position="127"/>
    </location>
</feature>
<dbReference type="AlphaFoldDB" id="A0A843UGZ3"/>
<gene>
    <name evidence="1" type="ORF">Taro_012862</name>
</gene>